<dbReference type="Pfam" id="PF03171">
    <property type="entry name" value="2OG-FeII_Oxy"/>
    <property type="match status" value="1"/>
</dbReference>
<keyword evidence="3 4" id="KW-0408">Iron</keyword>
<evidence type="ECO:0000256" key="3">
    <source>
        <dbReference type="ARBA" id="ARBA00023004"/>
    </source>
</evidence>
<organism evidence="6 7">
    <name type="scientific">Gossypium arboreum</name>
    <name type="common">Tree cotton</name>
    <name type="synonym">Gossypium nanking</name>
    <dbReference type="NCBI Taxonomy" id="29729"/>
    <lineage>
        <taxon>Eukaryota</taxon>
        <taxon>Viridiplantae</taxon>
        <taxon>Streptophyta</taxon>
        <taxon>Embryophyta</taxon>
        <taxon>Tracheophyta</taxon>
        <taxon>Spermatophyta</taxon>
        <taxon>Magnoliopsida</taxon>
        <taxon>eudicotyledons</taxon>
        <taxon>Gunneridae</taxon>
        <taxon>Pentapetalae</taxon>
        <taxon>rosids</taxon>
        <taxon>malvids</taxon>
        <taxon>Malvales</taxon>
        <taxon>Malvaceae</taxon>
        <taxon>Malvoideae</taxon>
        <taxon>Gossypium</taxon>
    </lineage>
</organism>
<evidence type="ECO:0000313" key="7">
    <source>
        <dbReference type="Proteomes" id="UP001358586"/>
    </source>
</evidence>
<dbReference type="PROSITE" id="PS51471">
    <property type="entry name" value="FE2OG_OXY"/>
    <property type="match status" value="1"/>
</dbReference>
<dbReference type="InterPro" id="IPR026992">
    <property type="entry name" value="DIOX_N"/>
</dbReference>
<name>A0ABR0MVP9_GOSAR</name>
<accession>A0ABR0MVP9</accession>
<dbReference type="EMBL" id="JARKNE010000012">
    <property type="protein sequence ID" value="KAK5777858.1"/>
    <property type="molecule type" value="Genomic_DNA"/>
</dbReference>
<sequence>MDTKVLSSGIRYSNLPESYVRPESERPRLSEVSECEDVPVIDLGCEDRTHIIQQICRACMQYGFFQVINHGVSKETVEKMLQVAHDFFELPLEEKLKLYSDDPSKTMRLSTSFNVNKEKVHNWRDYLRLHCYPLHKYVPEWPSNPPPFKNIVSNYCVEVRELGYRLQELISESLGLEKDYIKNVLGEQGQHMAVNYYPPCPEPELTYGLPGHTDPNALTILLQDLQVAGLQVLKDGKWLAVNPQPDAFVINIGDQLQVNIIYHFQR</sequence>
<proteinExistence type="inferred from homology"/>
<dbReference type="Proteomes" id="UP001358586">
    <property type="component" value="Chromosome 12"/>
</dbReference>
<evidence type="ECO:0000256" key="4">
    <source>
        <dbReference type="RuleBase" id="RU003682"/>
    </source>
</evidence>
<dbReference type="InterPro" id="IPR005123">
    <property type="entry name" value="Oxoglu/Fe-dep_dioxygenase_dom"/>
</dbReference>
<comment type="similarity">
    <text evidence="1 4">Belongs to the iron/ascorbate-dependent oxidoreductase family.</text>
</comment>
<dbReference type="SUPFAM" id="SSF51197">
    <property type="entry name" value="Clavaminate synthase-like"/>
    <property type="match status" value="1"/>
</dbReference>
<evidence type="ECO:0000256" key="2">
    <source>
        <dbReference type="ARBA" id="ARBA00022723"/>
    </source>
</evidence>
<evidence type="ECO:0000256" key="1">
    <source>
        <dbReference type="ARBA" id="ARBA00008056"/>
    </source>
</evidence>
<feature type="domain" description="Fe2OG dioxygenase" evidence="5">
    <location>
        <begin position="188"/>
        <end position="266"/>
    </location>
</feature>
<dbReference type="PANTHER" id="PTHR47991">
    <property type="entry name" value="OXOGLUTARATE/IRON-DEPENDENT DIOXYGENASE"/>
    <property type="match status" value="1"/>
</dbReference>
<dbReference type="Gene3D" id="2.60.120.330">
    <property type="entry name" value="B-lactam Antibiotic, Isopenicillin N Synthase, Chain"/>
    <property type="match status" value="1"/>
</dbReference>
<keyword evidence="7" id="KW-1185">Reference proteome</keyword>
<keyword evidence="4" id="KW-0560">Oxidoreductase</keyword>
<evidence type="ECO:0000259" key="5">
    <source>
        <dbReference type="PROSITE" id="PS51471"/>
    </source>
</evidence>
<dbReference type="InterPro" id="IPR044861">
    <property type="entry name" value="IPNS-like_FE2OG_OXY"/>
</dbReference>
<keyword evidence="2 4" id="KW-0479">Metal-binding</keyword>
<dbReference type="Pfam" id="PF14226">
    <property type="entry name" value="DIOX_N"/>
    <property type="match status" value="1"/>
</dbReference>
<gene>
    <name evidence="6" type="ORF">PVK06_045825</name>
</gene>
<dbReference type="InterPro" id="IPR050295">
    <property type="entry name" value="Plant_2OG-oxidoreductases"/>
</dbReference>
<evidence type="ECO:0000313" key="6">
    <source>
        <dbReference type="EMBL" id="KAK5777858.1"/>
    </source>
</evidence>
<comment type="caution">
    <text evidence="6">The sequence shown here is derived from an EMBL/GenBank/DDBJ whole genome shotgun (WGS) entry which is preliminary data.</text>
</comment>
<reference evidence="6 7" key="1">
    <citation type="submission" date="2023-03" db="EMBL/GenBank/DDBJ databases">
        <title>WGS of Gossypium arboreum.</title>
        <authorList>
            <person name="Yu D."/>
        </authorList>
    </citation>
    <scope>NUCLEOTIDE SEQUENCE [LARGE SCALE GENOMIC DNA]</scope>
    <source>
        <tissue evidence="6">Leaf</tissue>
    </source>
</reference>
<protein>
    <recommendedName>
        <fullName evidence="5">Fe2OG dioxygenase domain-containing protein</fullName>
    </recommendedName>
</protein>
<dbReference type="InterPro" id="IPR027443">
    <property type="entry name" value="IPNS-like_sf"/>
</dbReference>